<gene>
    <name evidence="2" type="ORF">CPB84DRAFT_1742213</name>
</gene>
<evidence type="ECO:0000313" key="2">
    <source>
        <dbReference type="EMBL" id="KAF8912719.1"/>
    </source>
</evidence>
<feature type="domain" description="DUF7053" evidence="1">
    <location>
        <begin position="16"/>
        <end position="148"/>
    </location>
</feature>
<protein>
    <recommendedName>
        <fullName evidence="1">DUF7053 domain-containing protein</fullName>
    </recommendedName>
</protein>
<reference evidence="2" key="1">
    <citation type="submission" date="2020-11" db="EMBL/GenBank/DDBJ databases">
        <authorList>
            <consortium name="DOE Joint Genome Institute"/>
            <person name="Ahrendt S."/>
            <person name="Riley R."/>
            <person name="Andreopoulos W."/>
            <person name="LaButti K."/>
            <person name="Pangilinan J."/>
            <person name="Ruiz-duenas F.J."/>
            <person name="Barrasa J.M."/>
            <person name="Sanchez-Garcia M."/>
            <person name="Camarero S."/>
            <person name="Miyauchi S."/>
            <person name="Serrano A."/>
            <person name="Linde D."/>
            <person name="Babiker R."/>
            <person name="Drula E."/>
            <person name="Ayuso-Fernandez I."/>
            <person name="Pacheco R."/>
            <person name="Padilla G."/>
            <person name="Ferreira P."/>
            <person name="Barriuso J."/>
            <person name="Kellner H."/>
            <person name="Castanera R."/>
            <person name="Alfaro M."/>
            <person name="Ramirez L."/>
            <person name="Pisabarro A.G."/>
            <person name="Kuo A."/>
            <person name="Tritt A."/>
            <person name="Lipzen A."/>
            <person name="He G."/>
            <person name="Yan M."/>
            <person name="Ng V."/>
            <person name="Cullen D."/>
            <person name="Martin F."/>
            <person name="Rosso M.-N."/>
            <person name="Henrissat B."/>
            <person name="Hibbett D."/>
            <person name="Martinez A.T."/>
            <person name="Grigoriev I.V."/>
        </authorList>
    </citation>
    <scope>NUCLEOTIDE SEQUENCE</scope>
    <source>
        <strain evidence="2">AH 44721</strain>
    </source>
</reference>
<dbReference type="Pfam" id="PF23155">
    <property type="entry name" value="DUF7053"/>
    <property type="match status" value="1"/>
</dbReference>
<organism evidence="2 3">
    <name type="scientific">Gymnopilus junonius</name>
    <name type="common">Spectacular rustgill mushroom</name>
    <name type="synonym">Gymnopilus spectabilis subsp. junonius</name>
    <dbReference type="NCBI Taxonomy" id="109634"/>
    <lineage>
        <taxon>Eukaryota</taxon>
        <taxon>Fungi</taxon>
        <taxon>Dikarya</taxon>
        <taxon>Basidiomycota</taxon>
        <taxon>Agaricomycotina</taxon>
        <taxon>Agaricomycetes</taxon>
        <taxon>Agaricomycetidae</taxon>
        <taxon>Agaricales</taxon>
        <taxon>Agaricineae</taxon>
        <taxon>Hymenogastraceae</taxon>
        <taxon>Gymnopilus</taxon>
    </lineage>
</organism>
<dbReference type="OrthoDB" id="2961923at2759"/>
<dbReference type="SUPFAM" id="SSF53335">
    <property type="entry name" value="S-adenosyl-L-methionine-dependent methyltransferases"/>
    <property type="match status" value="1"/>
</dbReference>
<name>A0A9P5TUB2_GYMJU</name>
<dbReference type="Proteomes" id="UP000724874">
    <property type="component" value="Unassembled WGS sequence"/>
</dbReference>
<evidence type="ECO:0000259" key="1">
    <source>
        <dbReference type="Pfam" id="PF23155"/>
    </source>
</evidence>
<dbReference type="Gene3D" id="3.40.50.150">
    <property type="entry name" value="Vaccinia Virus protein VP39"/>
    <property type="match status" value="1"/>
</dbReference>
<dbReference type="InterPro" id="IPR029063">
    <property type="entry name" value="SAM-dependent_MTases_sf"/>
</dbReference>
<comment type="caution">
    <text evidence="2">The sequence shown here is derived from an EMBL/GenBank/DDBJ whole genome shotgun (WGS) entry which is preliminary data.</text>
</comment>
<dbReference type="AlphaFoldDB" id="A0A9P5TUB2"/>
<keyword evidence="3" id="KW-1185">Reference proteome</keyword>
<sequence>MWPFILTRSVTLSKSIPTTKARLLNILHDPHQALRTSPLITSLDQDPDSPEWYTLTEKVPLLGGTFVQTNQLKVHYVRTEDGYNAEVLTTAWTHLNSEARAREVGGEDQVVFEEKLTVQGLFFLMPFIVSTMTQTHEQVLNIVAEKAQEKMRSKVKTRLGNSTSDPYGLFHLTLNRLPSQDPSLPPKTEWLNMGYWKCSKTKERWKSISLDIHHLRSVDRVRKYQGSHELTDPKVDMYQADAVFDDKGTNHPLRMSLPFDSILALDCAYHFSTRQRFLQQSFQNLAPGGYIALADICFSATALQSRRTKILTSVLRLMPAENLISTEGYVSQMNDVGYEDVILQDITDNVFPGFSAFLKSRQWGWKLFGLVIDWYASAGAKFIIISGRKPL</sequence>
<accession>A0A9P5TUB2</accession>
<evidence type="ECO:0000313" key="3">
    <source>
        <dbReference type="Proteomes" id="UP000724874"/>
    </source>
</evidence>
<proteinExistence type="predicted"/>
<dbReference type="EMBL" id="JADNYJ010000002">
    <property type="protein sequence ID" value="KAF8912719.1"/>
    <property type="molecule type" value="Genomic_DNA"/>
</dbReference>
<dbReference type="InterPro" id="IPR055481">
    <property type="entry name" value="DUF7053"/>
</dbReference>